<dbReference type="GeneID" id="29066262"/>
<proteinExistence type="predicted"/>
<evidence type="ECO:0000313" key="3">
    <source>
        <dbReference type="Proteomes" id="UP000204227"/>
    </source>
</evidence>
<evidence type="ECO:0008006" key="4">
    <source>
        <dbReference type="Google" id="ProtNLM"/>
    </source>
</evidence>
<reference evidence="2 3" key="1">
    <citation type="submission" date="2016-05" db="EMBL/GenBank/DDBJ databases">
        <title>Dynamic interactions between prophages, induce lysis in Propionibacterium acnes.</title>
        <authorList>
            <person name="Brown T.L."/>
            <person name="Tucci J."/>
            <person name="Dyson Z.A."/>
            <person name="Petrovski S."/>
        </authorList>
    </citation>
    <scope>NUCLEOTIDE SEQUENCE [LARGE SCALE GENOMIC DNA]</scope>
</reference>
<protein>
    <recommendedName>
        <fullName evidence="4">Minor tail protein</fullName>
    </recommendedName>
</protein>
<organism evidence="2 3">
    <name type="scientific">Propionibacterium phage PFR1</name>
    <dbReference type="NCBI Taxonomy" id="1838137"/>
    <lineage>
        <taxon>Viruses</taxon>
        <taxon>Duplodnaviria</taxon>
        <taxon>Heunggongvirae</taxon>
        <taxon>Uroviricota</taxon>
        <taxon>Caudoviricetes</taxon>
        <taxon>Pulverervirus</taxon>
        <taxon>Pulverervirus PFR1</taxon>
    </lineage>
</organism>
<keyword evidence="3" id="KW-1185">Reference proteome</keyword>
<feature type="region of interest" description="Disordered" evidence="1">
    <location>
        <begin position="368"/>
        <end position="390"/>
    </location>
</feature>
<dbReference type="RefSeq" id="YP_009287691.1">
    <property type="nucleotide sequence ID" value="NC_031076.1"/>
</dbReference>
<evidence type="ECO:0000313" key="2">
    <source>
        <dbReference type="EMBL" id="ANH49880.1"/>
    </source>
</evidence>
<name>A0A173G9C1_9CAUD</name>
<dbReference type="EMBL" id="KU984979">
    <property type="protein sequence ID" value="ANH49880.1"/>
    <property type="molecule type" value="Genomic_DNA"/>
</dbReference>
<gene>
    <name evidence="2" type="ORF">PFR1_15</name>
</gene>
<evidence type="ECO:0000256" key="1">
    <source>
        <dbReference type="SAM" id="MobiDB-lite"/>
    </source>
</evidence>
<accession>A0A173G9C1</accession>
<sequence length="390" mass="41154">MIDVSKRWAESVGSAARWSVMVSWSSDGGQTWHDVVPLACTVDESIAQQVRWQMTCTLRGADAQGLDVFGCRARVFATLHHTSSWEETIQLGDFRIDQVDRTEGLDAAGAKEATVAVAGFSWEQQLMDSRLVEPREVSGAAIDVLGSLIREVLPEAEISFDTSVDSGRNIPATVVQRDRWAFIDGGSSDPSIAGMLAAQVSTDARGVWHVAPPAALDGPPVWTIEAGKGGALLGAVTHEDRSTVRNAVVATGQSTDGATPVLGPVTVADHNSWSPTNVDKPVNRGGFGTVPLFYTSSLFTDTTQVEAAAKALLSPRLGVKRTLDITTLFDPAKRAGDVGIVQLPGGPVTVLLESVSCDLVAATMTCQTRSATSEDAMTTESTSGDEGTIS</sequence>
<dbReference type="KEGG" id="vg:29066262"/>
<dbReference type="Proteomes" id="UP000204227">
    <property type="component" value="Segment"/>
</dbReference>